<dbReference type="RefSeq" id="WP_072428087.1">
    <property type="nucleotide sequence ID" value="NZ_FPKR01000005.1"/>
</dbReference>
<sequence length="367" mass="38071">MTPASSLYLGLMSGTSLDGIDCVLVDFAQGRPQLLATELQAFSPELKAELLALQAVGENELQRVMLAGNALADAYAAAVHTVLQRAGVAAEQVAAIGMHGQTLRHRPELGFTVQIGNAARLAEHCGMTVVSDFRSRDVAAGGQGAPLVPAFHLGLFGAAQHRAVVNIGGIANITDLPPSGTVRGWDTGPGNVLLDGWIQRHQGQPYDADGSWAAQGQVDAGLLARLLATPYGQLPPPKSTGRDLFHLAWLDALLAQGPALAPVDVQATLLTYTAASIAAEITRHAAAASEVYICGGGARNGALMRALAAQLAPRHLASTEQVGLHPDWVEAVAFSWLARQCLLGLPGNLPAVTGARGARVLGAIYPA</sequence>
<comment type="catalytic activity">
    <reaction evidence="1">
        <text>1,6-anhydro-N-acetyl-beta-muramate + ATP + H2O = N-acetyl-D-muramate 6-phosphate + ADP + H(+)</text>
        <dbReference type="Rhea" id="RHEA:24952"/>
        <dbReference type="ChEBI" id="CHEBI:15377"/>
        <dbReference type="ChEBI" id="CHEBI:15378"/>
        <dbReference type="ChEBI" id="CHEBI:30616"/>
        <dbReference type="ChEBI" id="CHEBI:58690"/>
        <dbReference type="ChEBI" id="CHEBI:58722"/>
        <dbReference type="ChEBI" id="CHEBI:456216"/>
        <dbReference type="EC" id="2.7.1.170"/>
    </reaction>
</comment>
<keyword evidence="1" id="KW-0119">Carbohydrate metabolism</keyword>
<dbReference type="PANTHER" id="PTHR30605:SF0">
    <property type="entry name" value="ANHYDRO-N-ACETYLMURAMIC ACID KINASE"/>
    <property type="match status" value="1"/>
</dbReference>
<name>A0A1K2HF67_9NEIS</name>
<proteinExistence type="inferred from homology"/>
<dbReference type="SUPFAM" id="SSF53067">
    <property type="entry name" value="Actin-like ATPase domain"/>
    <property type="match status" value="1"/>
</dbReference>
<dbReference type="GO" id="GO:0005524">
    <property type="term" value="F:ATP binding"/>
    <property type="evidence" value="ECO:0007669"/>
    <property type="project" value="UniProtKB-UniRule"/>
</dbReference>
<dbReference type="InterPro" id="IPR005338">
    <property type="entry name" value="Anhydro_N_Ac-Mur_kinase"/>
</dbReference>
<comment type="similarity">
    <text evidence="1">Belongs to the anhydro-N-acetylmuramic acid kinase family.</text>
</comment>
<dbReference type="STRING" id="1121279.SAMN02745887_01571"/>
<keyword evidence="1" id="KW-0808">Transferase</keyword>
<evidence type="ECO:0000313" key="2">
    <source>
        <dbReference type="EMBL" id="SFZ75383.1"/>
    </source>
</evidence>
<keyword evidence="1" id="KW-0067">ATP-binding</keyword>
<accession>A0A1K2HF67</accession>
<comment type="function">
    <text evidence="1">Catalyzes the specific phosphorylation of 1,6-anhydro-N-acetylmuramic acid (anhMurNAc) with the simultaneous cleavage of the 1,6-anhydro ring, generating MurNAc-6-P. Is required for the utilization of anhMurNAc either imported from the medium or derived from its own cell wall murein, and thus plays a role in cell wall recycling.</text>
</comment>
<dbReference type="Pfam" id="PF03702">
    <property type="entry name" value="AnmK"/>
    <property type="match status" value="1"/>
</dbReference>
<feature type="binding site" evidence="1">
    <location>
        <begin position="14"/>
        <end position="21"/>
    </location>
    <ligand>
        <name>ATP</name>
        <dbReference type="ChEBI" id="CHEBI:30616"/>
    </ligand>
</feature>
<dbReference type="CDD" id="cd24050">
    <property type="entry name" value="ASKHA_NBD_ANMK"/>
    <property type="match status" value="1"/>
</dbReference>
<comment type="pathway">
    <text evidence="1">Amino-sugar metabolism; 1,6-anhydro-N-acetylmuramate degradation.</text>
</comment>
<dbReference type="InterPro" id="IPR043129">
    <property type="entry name" value="ATPase_NBD"/>
</dbReference>
<evidence type="ECO:0000256" key="1">
    <source>
        <dbReference type="HAMAP-Rule" id="MF_01270"/>
    </source>
</evidence>
<dbReference type="EC" id="2.7.1.170" evidence="1"/>
<reference evidence="2 3" key="1">
    <citation type="submission" date="2016-11" db="EMBL/GenBank/DDBJ databases">
        <authorList>
            <person name="Jaros S."/>
            <person name="Januszkiewicz K."/>
            <person name="Wedrychowicz H."/>
        </authorList>
    </citation>
    <scope>NUCLEOTIDE SEQUENCE [LARGE SCALE GENOMIC DNA]</scope>
    <source>
        <strain evidence="2 3">DSM 18899</strain>
    </source>
</reference>
<dbReference type="GO" id="GO:0006040">
    <property type="term" value="P:amino sugar metabolic process"/>
    <property type="evidence" value="ECO:0007669"/>
    <property type="project" value="InterPro"/>
</dbReference>
<keyword evidence="1 2" id="KW-0418">Kinase</keyword>
<protein>
    <recommendedName>
        <fullName evidence="1">Anhydro-N-acetylmuramic acid kinase</fullName>
        <ecNumber evidence="1">2.7.1.170</ecNumber>
    </recommendedName>
    <alternativeName>
        <fullName evidence="1">AnhMurNAc kinase</fullName>
    </alternativeName>
</protein>
<dbReference type="HAMAP" id="MF_01270">
    <property type="entry name" value="AnhMurNAc_kinase"/>
    <property type="match status" value="1"/>
</dbReference>
<dbReference type="UniPathway" id="UPA00544"/>
<dbReference type="GO" id="GO:0009254">
    <property type="term" value="P:peptidoglycan turnover"/>
    <property type="evidence" value="ECO:0007669"/>
    <property type="project" value="UniProtKB-UniRule"/>
</dbReference>
<dbReference type="OrthoDB" id="9763949at2"/>
<dbReference type="GO" id="GO:0016773">
    <property type="term" value="F:phosphotransferase activity, alcohol group as acceptor"/>
    <property type="evidence" value="ECO:0007669"/>
    <property type="project" value="UniProtKB-UniRule"/>
</dbReference>
<dbReference type="AlphaFoldDB" id="A0A1K2HF67"/>
<gene>
    <name evidence="1" type="primary">anmK</name>
    <name evidence="2" type="ORF">SAMN02745887_01571</name>
</gene>
<keyword evidence="3" id="KW-1185">Reference proteome</keyword>
<dbReference type="GO" id="GO:0016301">
    <property type="term" value="F:kinase activity"/>
    <property type="evidence" value="ECO:0007669"/>
    <property type="project" value="UniProtKB-KW"/>
</dbReference>
<dbReference type="Gene3D" id="3.30.420.40">
    <property type="match status" value="2"/>
</dbReference>
<dbReference type="GO" id="GO:0097175">
    <property type="term" value="P:1,6-anhydro-N-acetyl-beta-muramic acid catabolic process"/>
    <property type="evidence" value="ECO:0007669"/>
    <property type="project" value="UniProtKB-UniRule"/>
</dbReference>
<dbReference type="UniPathway" id="UPA00343"/>
<dbReference type="NCBIfam" id="NF007139">
    <property type="entry name" value="PRK09585.1-3"/>
    <property type="match status" value="1"/>
</dbReference>
<keyword evidence="1" id="KW-0547">Nucleotide-binding</keyword>
<organism evidence="2 3">
    <name type="scientific">Chitinimonas taiwanensis DSM 18899</name>
    <dbReference type="NCBI Taxonomy" id="1121279"/>
    <lineage>
        <taxon>Bacteria</taxon>
        <taxon>Pseudomonadati</taxon>
        <taxon>Pseudomonadota</taxon>
        <taxon>Betaproteobacteria</taxon>
        <taxon>Neisseriales</taxon>
        <taxon>Chitinibacteraceae</taxon>
        <taxon>Chitinimonas</taxon>
    </lineage>
</organism>
<dbReference type="Proteomes" id="UP000186513">
    <property type="component" value="Unassembled WGS sequence"/>
</dbReference>
<evidence type="ECO:0000313" key="3">
    <source>
        <dbReference type="Proteomes" id="UP000186513"/>
    </source>
</evidence>
<dbReference type="EMBL" id="FPKR01000005">
    <property type="protein sequence ID" value="SFZ75383.1"/>
    <property type="molecule type" value="Genomic_DNA"/>
</dbReference>
<comment type="pathway">
    <text evidence="1">Cell wall biogenesis; peptidoglycan recycling.</text>
</comment>
<dbReference type="PANTHER" id="PTHR30605">
    <property type="entry name" value="ANHYDRO-N-ACETYLMURAMIC ACID KINASE"/>
    <property type="match status" value="1"/>
</dbReference>